<accession>A0ABR7MLQ0</accession>
<name>A0ABR7MLQ0_9BACT</name>
<dbReference type="EMBL" id="JACSCY010000009">
    <property type="protein sequence ID" value="MBC6611834.1"/>
    <property type="molecule type" value="Genomic_DNA"/>
</dbReference>
<sequence length="231" mass="25518">MKTMFSFCLLAIPLLTTSCETEDKLEECMGSCTTITGRLLTANGQQGIKGAQVSVKWIYGPPSWPKAKLKSQTTTDANGNYHTSFFIKGGELEDGFFEVIFGVDDKKYYTIGVDVIALYDAKRDTMMQLYNYIIPRKAYVRLMVTNPTEIVGYYSSSFNNCYGHNSTFSSQIQGGGPVINWSSLPLENPLPIAGDQPVLIRTSKIKNGVTIWNVDSLFVSAGATANYTVTY</sequence>
<dbReference type="Proteomes" id="UP000622017">
    <property type="component" value="Unassembled WGS sequence"/>
</dbReference>
<keyword evidence="2" id="KW-1185">Reference proteome</keyword>
<dbReference type="RefSeq" id="WP_187320103.1">
    <property type="nucleotide sequence ID" value="NZ_JACSCY010000009.1"/>
</dbReference>
<gene>
    <name evidence="1" type="ORF">H8B15_12940</name>
</gene>
<evidence type="ECO:0000313" key="1">
    <source>
        <dbReference type="EMBL" id="MBC6611834.1"/>
    </source>
</evidence>
<evidence type="ECO:0000313" key="2">
    <source>
        <dbReference type="Proteomes" id="UP000622017"/>
    </source>
</evidence>
<reference evidence="1 2" key="1">
    <citation type="submission" date="2020-08" db="EMBL/GenBank/DDBJ databases">
        <title>Hymenobacter sp.</title>
        <authorList>
            <person name="Kim M.K."/>
        </authorList>
    </citation>
    <scope>NUCLEOTIDE SEQUENCE [LARGE SCALE GENOMIC DNA]</scope>
    <source>
        <strain evidence="1 2">BT507</strain>
    </source>
</reference>
<evidence type="ECO:0008006" key="3">
    <source>
        <dbReference type="Google" id="ProtNLM"/>
    </source>
</evidence>
<protein>
    <recommendedName>
        <fullName evidence="3">Carboxypeptidase regulatory-like domain-containing protein</fullName>
    </recommendedName>
</protein>
<organism evidence="1 2">
    <name type="scientific">Hymenobacter citatus</name>
    <dbReference type="NCBI Taxonomy" id="2763506"/>
    <lineage>
        <taxon>Bacteria</taxon>
        <taxon>Pseudomonadati</taxon>
        <taxon>Bacteroidota</taxon>
        <taxon>Cytophagia</taxon>
        <taxon>Cytophagales</taxon>
        <taxon>Hymenobacteraceae</taxon>
        <taxon>Hymenobacter</taxon>
    </lineage>
</organism>
<dbReference type="PROSITE" id="PS51257">
    <property type="entry name" value="PROKAR_LIPOPROTEIN"/>
    <property type="match status" value="1"/>
</dbReference>
<proteinExistence type="predicted"/>
<comment type="caution">
    <text evidence="1">The sequence shown here is derived from an EMBL/GenBank/DDBJ whole genome shotgun (WGS) entry which is preliminary data.</text>
</comment>